<protein>
    <submittedName>
        <fullName evidence="12">Uncharacterized protein</fullName>
    </submittedName>
</protein>
<evidence type="ECO:0000256" key="4">
    <source>
        <dbReference type="ARBA" id="ARBA00022502"/>
    </source>
</evidence>
<dbReference type="OrthoDB" id="28748at2759"/>
<dbReference type="GO" id="GO:0016255">
    <property type="term" value="P:attachment of GPI anchor to protein"/>
    <property type="evidence" value="ECO:0007669"/>
    <property type="project" value="InterPro"/>
</dbReference>
<dbReference type="UniPathway" id="UPA00196"/>
<feature type="transmembrane region" description="Helical" evidence="11">
    <location>
        <begin position="45"/>
        <end position="63"/>
    </location>
</feature>
<evidence type="ECO:0000256" key="9">
    <source>
        <dbReference type="ARBA" id="ARBA00023180"/>
    </source>
</evidence>
<keyword evidence="7 11" id="KW-1133">Transmembrane helix</keyword>
<evidence type="ECO:0000313" key="12">
    <source>
        <dbReference type="EMBL" id="CAA7400601.1"/>
    </source>
</evidence>
<evidence type="ECO:0000256" key="11">
    <source>
        <dbReference type="SAM" id="Phobius"/>
    </source>
</evidence>
<evidence type="ECO:0000256" key="1">
    <source>
        <dbReference type="ARBA" id="ARBA00004477"/>
    </source>
</evidence>
<dbReference type="PANTHER" id="PTHR21072">
    <property type="entry name" value="GPI TRANSAMIDASE COMPONENT PIG-S"/>
    <property type="match status" value="1"/>
</dbReference>
<evidence type="ECO:0000256" key="2">
    <source>
        <dbReference type="ARBA" id="ARBA00004687"/>
    </source>
</evidence>
<proteinExistence type="inferred from homology"/>
<sequence>MAEISSAGEPAAPAPAPLGAGAGEGGDGNFGSSSIRPTMPGTKRLLLTLSVLVSFLLGLPLLLNSTAIYRSPLPFSSIDSLSSQVRSQPPVLPCRFQAVFLRPGGDHAGKADAERLQSLISEELRKTAGSVQGPSCGSCVGNYSVSVIIDSGKSCVRTGDSGDGCLWQCGAAIASALTGEDENVDELLESVLGRGSLCSSAIGGRIYTAVVGSDNNGDARVLVGKHRHAWITGSISEMNAVTVIGNIFVKLFMNGGKVEETGQGKGDFMPVGSDGSLVLSFSLLNANPNDWVYDWDFQQIDDVLLGPVVEALSPIASISVESQVLHHTPKSSFSSWDEKLGSYIFSIEDLPFFVNSNEWYLDTSTAAAGRSKLLHFVVYVPSAKECPLLLRLPNGGISRTNGFISPMWGGVVVWNPPSCSNGSESTVHPEGKIPPKDLQKLFEVFMGQLRLLFGIRSDSVHVDLGISSYLTSKKGFAEWELDFLSRHHACSNLLSCANTLESLSKLVQSLPRMIVMQEIGKQVKLSLEAAGSAQANASAGAYDASAESSRRARALAEDAFFHPSIMSISYSSLEHYFAIYMPFFAPVSLHVLLAALKELRRYRAERAKHLLHKS</sequence>
<comment type="similarity">
    <text evidence="3">Belongs to the PIGS family.</text>
</comment>
<dbReference type="GO" id="GO:0042765">
    <property type="term" value="C:GPI-anchor transamidase complex"/>
    <property type="evidence" value="ECO:0007669"/>
    <property type="project" value="InterPro"/>
</dbReference>
<dbReference type="Proteomes" id="UP000663760">
    <property type="component" value="Chromosome 8"/>
</dbReference>
<feature type="compositionally biased region" description="Low complexity" evidence="10">
    <location>
        <begin position="1"/>
        <end position="11"/>
    </location>
</feature>
<keyword evidence="9" id="KW-0325">Glycoprotein</keyword>
<feature type="region of interest" description="Disordered" evidence="10">
    <location>
        <begin position="1"/>
        <end position="35"/>
    </location>
</feature>
<keyword evidence="5 11" id="KW-0812">Transmembrane</keyword>
<dbReference type="GO" id="GO:0006506">
    <property type="term" value="P:GPI anchor biosynthetic process"/>
    <property type="evidence" value="ECO:0007669"/>
    <property type="project" value="UniProtKB-UniPathway"/>
</dbReference>
<evidence type="ECO:0000256" key="5">
    <source>
        <dbReference type="ARBA" id="ARBA00022692"/>
    </source>
</evidence>
<keyword evidence="6" id="KW-0256">Endoplasmic reticulum</keyword>
<name>A0A7I8KSI6_SPIIN</name>
<keyword evidence="8 11" id="KW-0472">Membrane</keyword>
<feature type="compositionally biased region" description="Gly residues" evidence="10">
    <location>
        <begin position="20"/>
        <end position="29"/>
    </location>
</feature>
<dbReference type="PANTHER" id="PTHR21072:SF13">
    <property type="entry name" value="GPI TRANSAMIDASE COMPONENT PIG-S"/>
    <property type="match status" value="1"/>
</dbReference>
<evidence type="ECO:0000256" key="7">
    <source>
        <dbReference type="ARBA" id="ARBA00022989"/>
    </source>
</evidence>
<dbReference type="EMBL" id="LR746271">
    <property type="protein sequence ID" value="CAA7400601.1"/>
    <property type="molecule type" value="Genomic_DNA"/>
</dbReference>
<keyword evidence="4" id="KW-0337">GPI-anchor biosynthesis</keyword>
<evidence type="ECO:0000256" key="3">
    <source>
        <dbReference type="ARBA" id="ARBA00005316"/>
    </source>
</evidence>
<keyword evidence="13" id="KW-1185">Reference proteome</keyword>
<accession>A0A7I8KSI6</accession>
<organism evidence="12 13">
    <name type="scientific">Spirodela intermedia</name>
    <name type="common">Intermediate duckweed</name>
    <dbReference type="NCBI Taxonomy" id="51605"/>
    <lineage>
        <taxon>Eukaryota</taxon>
        <taxon>Viridiplantae</taxon>
        <taxon>Streptophyta</taxon>
        <taxon>Embryophyta</taxon>
        <taxon>Tracheophyta</taxon>
        <taxon>Spermatophyta</taxon>
        <taxon>Magnoliopsida</taxon>
        <taxon>Liliopsida</taxon>
        <taxon>Araceae</taxon>
        <taxon>Lemnoideae</taxon>
        <taxon>Spirodela</taxon>
    </lineage>
</organism>
<evidence type="ECO:0000313" key="13">
    <source>
        <dbReference type="Proteomes" id="UP000663760"/>
    </source>
</evidence>
<dbReference type="InterPro" id="IPR019540">
    <property type="entry name" value="PtdIno-glycan_biosynth_class_S"/>
</dbReference>
<gene>
    <name evidence="12" type="ORF">SI8410_08011279</name>
</gene>
<dbReference type="Pfam" id="PF10510">
    <property type="entry name" value="PIG-S"/>
    <property type="match status" value="1"/>
</dbReference>
<evidence type="ECO:0000256" key="10">
    <source>
        <dbReference type="SAM" id="MobiDB-lite"/>
    </source>
</evidence>
<evidence type="ECO:0000256" key="8">
    <source>
        <dbReference type="ARBA" id="ARBA00023136"/>
    </source>
</evidence>
<reference evidence="12" key="1">
    <citation type="submission" date="2020-02" db="EMBL/GenBank/DDBJ databases">
        <authorList>
            <person name="Scholz U."/>
            <person name="Mascher M."/>
            <person name="Fiebig A."/>
        </authorList>
    </citation>
    <scope>NUCLEOTIDE SEQUENCE</scope>
</reference>
<comment type="pathway">
    <text evidence="2">Glycolipid biosynthesis; glycosylphosphatidylinositol-anchor biosynthesis.</text>
</comment>
<evidence type="ECO:0000256" key="6">
    <source>
        <dbReference type="ARBA" id="ARBA00022824"/>
    </source>
</evidence>
<dbReference type="AlphaFoldDB" id="A0A7I8KSI6"/>
<comment type="subcellular location">
    <subcellularLocation>
        <location evidence="1">Endoplasmic reticulum membrane</location>
        <topology evidence="1">Multi-pass membrane protein</topology>
    </subcellularLocation>
</comment>
<feature type="transmembrane region" description="Helical" evidence="11">
    <location>
        <begin position="576"/>
        <end position="596"/>
    </location>
</feature>